<name>A0A1B1Y8Z6_9FLAO</name>
<accession>A0A1B1Y8Z6</accession>
<sequence>MQLKKYFFNLYYAGFYIFTDSYKPLYLLKSIFKILFLSCCFPVMLSAQTSVKDVIDAYFNSIGGIEMIDQVNTFYSVSEMQINGEDFTIYNKQQRPNLKSIIINKNGKFLSKKVFNGETGYEIIGKVKKSYTKSEIYNKIGQISIFPEFYYLKKAVFLGKKEVMGRICNVLGVGEKRIYYDVLSGLKLKGSNIKLIGGQKILQETYYIDYKEVKGIKFPVTYRSIIKNKEIVYNVRSISLNQEVSISDFE</sequence>
<evidence type="ECO:0000313" key="2">
    <source>
        <dbReference type="Proteomes" id="UP000092967"/>
    </source>
</evidence>
<dbReference type="OrthoDB" id="9811314at2"/>
<dbReference type="EMBL" id="CP014224">
    <property type="protein sequence ID" value="ANW97198.1"/>
    <property type="molecule type" value="Genomic_DNA"/>
</dbReference>
<dbReference type="KEGG" id="wfu:AXE80_13265"/>
<protein>
    <recommendedName>
        <fullName evidence="3">Outer membrane lipoprotein-sorting protein</fullName>
    </recommendedName>
</protein>
<evidence type="ECO:0000313" key="1">
    <source>
        <dbReference type="EMBL" id="ANW97198.1"/>
    </source>
</evidence>
<gene>
    <name evidence="1" type="ORF">AXE80_13265</name>
</gene>
<dbReference type="STRING" id="1790137.AXE80_13265"/>
<organism evidence="1 2">
    <name type="scientific">Wenyingzhuangia fucanilytica</name>
    <dbReference type="NCBI Taxonomy" id="1790137"/>
    <lineage>
        <taxon>Bacteria</taxon>
        <taxon>Pseudomonadati</taxon>
        <taxon>Bacteroidota</taxon>
        <taxon>Flavobacteriia</taxon>
        <taxon>Flavobacteriales</taxon>
        <taxon>Flavobacteriaceae</taxon>
        <taxon>Wenyingzhuangia</taxon>
    </lineage>
</organism>
<dbReference type="AlphaFoldDB" id="A0A1B1Y8Z6"/>
<proteinExistence type="predicted"/>
<keyword evidence="2" id="KW-1185">Reference proteome</keyword>
<reference evidence="1 2" key="1">
    <citation type="submission" date="2016-02" db="EMBL/GenBank/DDBJ databases">
        <authorList>
            <person name="Wen L."/>
            <person name="He K."/>
            <person name="Yang H."/>
        </authorList>
    </citation>
    <scope>NUCLEOTIDE SEQUENCE [LARGE SCALE GENOMIC DNA]</scope>
    <source>
        <strain evidence="1 2">CZ1127</strain>
    </source>
</reference>
<dbReference type="Proteomes" id="UP000092967">
    <property type="component" value="Chromosome"/>
</dbReference>
<evidence type="ECO:0008006" key="3">
    <source>
        <dbReference type="Google" id="ProtNLM"/>
    </source>
</evidence>